<evidence type="ECO:0000313" key="4">
    <source>
        <dbReference type="Proteomes" id="UP000250140"/>
    </source>
</evidence>
<evidence type="ECO:0000256" key="2">
    <source>
        <dbReference type="SAM" id="SignalP"/>
    </source>
</evidence>
<feature type="coiled-coil region" evidence="1">
    <location>
        <begin position="151"/>
        <end position="185"/>
    </location>
</feature>
<dbReference type="AlphaFoldDB" id="A0A8E2JMR2"/>
<reference evidence="3 4" key="1">
    <citation type="journal article" date="2016" name="Nat. Commun.">
        <title>Ectomycorrhizal ecology is imprinted in the genome of the dominant symbiotic fungus Cenococcum geophilum.</title>
        <authorList>
            <consortium name="DOE Joint Genome Institute"/>
            <person name="Peter M."/>
            <person name="Kohler A."/>
            <person name="Ohm R.A."/>
            <person name="Kuo A."/>
            <person name="Krutzmann J."/>
            <person name="Morin E."/>
            <person name="Arend M."/>
            <person name="Barry K.W."/>
            <person name="Binder M."/>
            <person name="Choi C."/>
            <person name="Clum A."/>
            <person name="Copeland A."/>
            <person name="Grisel N."/>
            <person name="Haridas S."/>
            <person name="Kipfer T."/>
            <person name="LaButti K."/>
            <person name="Lindquist E."/>
            <person name="Lipzen A."/>
            <person name="Maire R."/>
            <person name="Meier B."/>
            <person name="Mihaltcheva S."/>
            <person name="Molinier V."/>
            <person name="Murat C."/>
            <person name="Poggeler S."/>
            <person name="Quandt C.A."/>
            <person name="Sperisen C."/>
            <person name="Tritt A."/>
            <person name="Tisserant E."/>
            <person name="Crous P.W."/>
            <person name="Henrissat B."/>
            <person name="Nehls U."/>
            <person name="Egli S."/>
            <person name="Spatafora J.W."/>
            <person name="Grigoriev I.V."/>
            <person name="Martin F.M."/>
        </authorList>
    </citation>
    <scope>NUCLEOTIDE SEQUENCE [LARGE SCALE GENOMIC DNA]</scope>
    <source>
        <strain evidence="3 4">CBS 207.34</strain>
    </source>
</reference>
<sequence length="245" mass="26225">MHSIYLSVSTLLICFCTTYAAFIGTDHAAINQKRHDHSNHTHAGLAHMHHNQTTLDRECAKIRELTALTDLVNNATKLQELETKDHLSAAQVAELKDKASNATTKLTTLKANSTLVADCAVVDAKLRLEEQCAHIARLTALTDLVNNATKLSELETKKNLTAEEIAKLKEKAANATVRLTEMEKNTTLVDSCASLKASRSYSTATFTAAVAAVATGNGAVLGVARNSVATITGSVMLAILFAVLL</sequence>
<keyword evidence="2" id="KW-0732">Signal</keyword>
<feature type="signal peptide" evidence="2">
    <location>
        <begin position="1"/>
        <end position="20"/>
    </location>
</feature>
<organism evidence="3 4">
    <name type="scientific">Glonium stellatum</name>
    <dbReference type="NCBI Taxonomy" id="574774"/>
    <lineage>
        <taxon>Eukaryota</taxon>
        <taxon>Fungi</taxon>
        <taxon>Dikarya</taxon>
        <taxon>Ascomycota</taxon>
        <taxon>Pezizomycotina</taxon>
        <taxon>Dothideomycetes</taxon>
        <taxon>Pleosporomycetidae</taxon>
        <taxon>Gloniales</taxon>
        <taxon>Gloniaceae</taxon>
        <taxon>Glonium</taxon>
    </lineage>
</organism>
<feature type="chain" id="PRO_5034228537" evidence="2">
    <location>
        <begin position="21"/>
        <end position="245"/>
    </location>
</feature>
<protein>
    <submittedName>
        <fullName evidence="3">Uncharacterized protein</fullName>
    </submittedName>
</protein>
<evidence type="ECO:0000256" key="1">
    <source>
        <dbReference type="SAM" id="Coils"/>
    </source>
</evidence>
<dbReference type="EMBL" id="KV750805">
    <property type="protein sequence ID" value="OCL03110.1"/>
    <property type="molecule type" value="Genomic_DNA"/>
</dbReference>
<proteinExistence type="predicted"/>
<evidence type="ECO:0000313" key="3">
    <source>
        <dbReference type="EMBL" id="OCL03110.1"/>
    </source>
</evidence>
<name>A0A8E2JMR2_9PEZI</name>
<gene>
    <name evidence="3" type="ORF">AOQ84DRAFT_357071</name>
</gene>
<dbReference type="Proteomes" id="UP000250140">
    <property type="component" value="Unassembled WGS sequence"/>
</dbReference>
<keyword evidence="1" id="KW-0175">Coiled coil</keyword>
<dbReference type="OrthoDB" id="5243723at2759"/>
<keyword evidence="4" id="KW-1185">Reference proteome</keyword>
<accession>A0A8E2JMR2</accession>